<name>A0A1Y3BBM2_EURMA</name>
<sequence>MYTFTNKMLERLNPFLREMVSRMSDYLYESQLDSDCMGALFRVFRAINQRETWAMNCK</sequence>
<dbReference type="EMBL" id="MUJZ01028726">
    <property type="protein sequence ID" value="OTF78262.1"/>
    <property type="molecule type" value="Genomic_DNA"/>
</dbReference>
<protein>
    <submittedName>
        <fullName evidence="1">Uncharacterized protein</fullName>
    </submittedName>
</protein>
<proteinExistence type="predicted"/>
<evidence type="ECO:0000313" key="1">
    <source>
        <dbReference type="EMBL" id="OTF78262.1"/>
    </source>
</evidence>
<accession>A0A1Y3BBM2</accession>
<keyword evidence="2" id="KW-1185">Reference proteome</keyword>
<dbReference type="Proteomes" id="UP000194236">
    <property type="component" value="Unassembled WGS sequence"/>
</dbReference>
<gene>
    <name evidence="1" type="ORF">BLA29_015570</name>
</gene>
<dbReference type="OrthoDB" id="6513421at2759"/>
<organism evidence="1 2">
    <name type="scientific">Euroglyphus maynei</name>
    <name type="common">Mayne's house dust mite</name>
    <dbReference type="NCBI Taxonomy" id="6958"/>
    <lineage>
        <taxon>Eukaryota</taxon>
        <taxon>Metazoa</taxon>
        <taxon>Ecdysozoa</taxon>
        <taxon>Arthropoda</taxon>
        <taxon>Chelicerata</taxon>
        <taxon>Arachnida</taxon>
        <taxon>Acari</taxon>
        <taxon>Acariformes</taxon>
        <taxon>Sarcoptiformes</taxon>
        <taxon>Astigmata</taxon>
        <taxon>Psoroptidia</taxon>
        <taxon>Analgoidea</taxon>
        <taxon>Pyroglyphidae</taxon>
        <taxon>Pyroglyphinae</taxon>
        <taxon>Euroglyphus</taxon>
    </lineage>
</organism>
<dbReference type="AlphaFoldDB" id="A0A1Y3BBM2"/>
<evidence type="ECO:0000313" key="2">
    <source>
        <dbReference type="Proteomes" id="UP000194236"/>
    </source>
</evidence>
<comment type="caution">
    <text evidence="1">The sequence shown here is derived from an EMBL/GenBank/DDBJ whole genome shotgun (WGS) entry which is preliminary data.</text>
</comment>
<reference evidence="1 2" key="1">
    <citation type="submission" date="2017-03" db="EMBL/GenBank/DDBJ databases">
        <title>Genome Survey of Euroglyphus maynei.</title>
        <authorList>
            <person name="Arlian L.G."/>
            <person name="Morgan M.S."/>
            <person name="Rider S.D."/>
        </authorList>
    </citation>
    <scope>NUCLEOTIDE SEQUENCE [LARGE SCALE GENOMIC DNA]</scope>
    <source>
        <strain evidence="1">Arlian Lab</strain>
        <tissue evidence="1">Whole body</tissue>
    </source>
</reference>